<protein>
    <submittedName>
        <fullName evidence="5 6">Nitroreductase</fullName>
    </submittedName>
</protein>
<keyword evidence="3" id="KW-0560">Oxidoreductase</keyword>
<dbReference type="GO" id="GO:0016491">
    <property type="term" value="F:oxidoreductase activity"/>
    <property type="evidence" value="ECO:0007669"/>
    <property type="project" value="UniProtKB-KW"/>
</dbReference>
<dbReference type="GO" id="GO:0005886">
    <property type="term" value="C:plasma membrane"/>
    <property type="evidence" value="ECO:0007669"/>
    <property type="project" value="TreeGrafter"/>
</dbReference>
<reference evidence="6 8" key="2">
    <citation type="submission" date="2019-08" db="EMBL/GenBank/DDBJ databases">
        <title>Genome of Algoriphagus ratkowskyi IC026.</title>
        <authorList>
            <person name="Bowman J.P."/>
        </authorList>
    </citation>
    <scope>NUCLEOTIDE SEQUENCE [LARGE SCALE GENOMIC DNA]</scope>
    <source>
        <strain evidence="6 8">IC026</strain>
    </source>
</reference>
<dbReference type="InterPro" id="IPR029479">
    <property type="entry name" value="Nitroreductase"/>
</dbReference>
<keyword evidence="8" id="KW-1185">Reference proteome</keyword>
<sequence length="225" mass="25990">MEKKLIEGFAHVRYERPQHSQEKMIQRAEQFYQEMDQRRTVREFDPRPVPIEIVEKIILTASTAPSGAHKQPWTFCLISNPAIKKKIRDAAEEEEKISYSSRMPDNWKTDLKPLGTTWEKPFLEEAPYLIVVFKQSYGMENGEKVQHYYVNESVGIACGFLIAAIHQAGLVAVTHTPSPMNFLSEILARPFNEKPYLLIPVGYAKAETYVPDIHRKPLDEIIKKF</sequence>
<evidence type="ECO:0000256" key="1">
    <source>
        <dbReference type="ARBA" id="ARBA00022630"/>
    </source>
</evidence>
<proteinExistence type="predicted"/>
<keyword evidence="1" id="KW-0285">Flavoprotein</keyword>
<accession>A0A2W7R624</accession>
<dbReference type="Proteomes" id="UP000249115">
    <property type="component" value="Unassembled WGS sequence"/>
</dbReference>
<name>A0A2W7R624_9BACT</name>
<dbReference type="Gene3D" id="3.40.109.10">
    <property type="entry name" value="NADH Oxidase"/>
    <property type="match status" value="1"/>
</dbReference>
<evidence type="ECO:0000256" key="2">
    <source>
        <dbReference type="ARBA" id="ARBA00022643"/>
    </source>
</evidence>
<reference evidence="5 7" key="1">
    <citation type="submission" date="2018-06" db="EMBL/GenBank/DDBJ databases">
        <title>Genomic Encyclopedia of Archaeal and Bacterial Type Strains, Phase II (KMG-II): from individual species to whole genera.</title>
        <authorList>
            <person name="Goeker M."/>
        </authorList>
    </citation>
    <scope>NUCLEOTIDE SEQUENCE [LARGE SCALE GENOMIC DNA]</scope>
    <source>
        <strain evidence="5 7">DSM 22686</strain>
    </source>
</reference>
<dbReference type="PANTHER" id="PTHR23026:SF90">
    <property type="entry name" value="IODOTYROSINE DEIODINASE 1"/>
    <property type="match status" value="1"/>
</dbReference>
<evidence type="ECO:0000313" key="7">
    <source>
        <dbReference type="Proteomes" id="UP000249115"/>
    </source>
</evidence>
<dbReference type="OrthoDB" id="9809288at2"/>
<gene>
    <name evidence="6" type="ORF">ESW18_14005</name>
    <name evidence="5" type="ORF">LV84_02759</name>
</gene>
<feature type="domain" description="Nitroreductase" evidence="4">
    <location>
        <begin position="37"/>
        <end position="203"/>
    </location>
</feature>
<evidence type="ECO:0000259" key="4">
    <source>
        <dbReference type="Pfam" id="PF00881"/>
    </source>
</evidence>
<dbReference type="InterPro" id="IPR050627">
    <property type="entry name" value="Nitroreductase/BluB"/>
</dbReference>
<dbReference type="PANTHER" id="PTHR23026">
    <property type="entry name" value="NADPH NITROREDUCTASE"/>
    <property type="match status" value="1"/>
</dbReference>
<evidence type="ECO:0000313" key="8">
    <source>
        <dbReference type="Proteomes" id="UP000321927"/>
    </source>
</evidence>
<dbReference type="RefSeq" id="WP_086502115.1">
    <property type="nucleotide sequence ID" value="NZ_MSSV01000014.1"/>
</dbReference>
<evidence type="ECO:0000313" key="6">
    <source>
        <dbReference type="EMBL" id="TXD76919.1"/>
    </source>
</evidence>
<dbReference type="GO" id="GO:0006570">
    <property type="term" value="P:tyrosine metabolic process"/>
    <property type="evidence" value="ECO:0007669"/>
    <property type="project" value="TreeGrafter"/>
</dbReference>
<evidence type="ECO:0000313" key="5">
    <source>
        <dbReference type="EMBL" id="PZX54606.1"/>
    </source>
</evidence>
<dbReference type="Pfam" id="PF00881">
    <property type="entry name" value="Nitroreductase"/>
    <property type="match status" value="1"/>
</dbReference>
<dbReference type="AlphaFoldDB" id="A0A2W7R624"/>
<keyword evidence="2" id="KW-0288">FMN</keyword>
<comment type="caution">
    <text evidence="5">The sequence shown here is derived from an EMBL/GenBank/DDBJ whole genome shotgun (WGS) entry which is preliminary data.</text>
</comment>
<dbReference type="EMBL" id="QKZU01000010">
    <property type="protein sequence ID" value="PZX54606.1"/>
    <property type="molecule type" value="Genomic_DNA"/>
</dbReference>
<dbReference type="InterPro" id="IPR000415">
    <property type="entry name" value="Nitroreductase-like"/>
</dbReference>
<organism evidence="5 7">
    <name type="scientific">Algoriphagus ratkowskyi</name>
    <dbReference type="NCBI Taxonomy" id="57028"/>
    <lineage>
        <taxon>Bacteria</taxon>
        <taxon>Pseudomonadati</taxon>
        <taxon>Bacteroidota</taxon>
        <taxon>Cytophagia</taxon>
        <taxon>Cytophagales</taxon>
        <taxon>Cyclobacteriaceae</taxon>
        <taxon>Algoriphagus</taxon>
    </lineage>
</organism>
<dbReference type="EMBL" id="VORV01000009">
    <property type="protein sequence ID" value="TXD76919.1"/>
    <property type="molecule type" value="Genomic_DNA"/>
</dbReference>
<evidence type="ECO:0000256" key="3">
    <source>
        <dbReference type="ARBA" id="ARBA00023002"/>
    </source>
</evidence>
<dbReference type="CDD" id="cd02144">
    <property type="entry name" value="iodotyrosine_dehalogenase"/>
    <property type="match status" value="1"/>
</dbReference>
<dbReference type="Proteomes" id="UP000321927">
    <property type="component" value="Unassembled WGS sequence"/>
</dbReference>
<dbReference type="SUPFAM" id="SSF55469">
    <property type="entry name" value="FMN-dependent nitroreductase-like"/>
    <property type="match status" value="1"/>
</dbReference>